<dbReference type="MEROPS" id="C14.047"/>
<evidence type="ECO:0000256" key="1">
    <source>
        <dbReference type="ARBA" id="ARBA00009005"/>
    </source>
</evidence>
<dbReference type="GO" id="GO:0004197">
    <property type="term" value="F:cysteine-type endopeptidase activity"/>
    <property type="evidence" value="ECO:0007669"/>
    <property type="project" value="InterPro"/>
</dbReference>
<feature type="domain" description="Peptidase C14 caspase" evidence="2">
    <location>
        <begin position="98"/>
        <end position="368"/>
    </location>
</feature>
<dbReference type="PANTHER" id="PTHR48104:SF30">
    <property type="entry name" value="METACASPASE-1"/>
    <property type="match status" value="1"/>
</dbReference>
<reference evidence="3" key="1">
    <citation type="journal article" date="2008" name="BMC Genomics">
        <title>A conifer genomics resource of 200,000 spruce (Picea spp.) ESTs and 6,464 high-quality, sequence-finished full-length cDNAs for Sitka spruce (Picea sitchensis).</title>
        <authorList>
            <person name="Ralph S.G."/>
            <person name="Chun H.J."/>
            <person name="Kolosova N."/>
            <person name="Cooper D."/>
            <person name="Oddy C."/>
            <person name="Ritland C.E."/>
            <person name="Kirkpatrick R."/>
            <person name="Moore R."/>
            <person name="Barber S."/>
            <person name="Holt R.A."/>
            <person name="Jones S.J."/>
            <person name="Marra M.A."/>
            <person name="Douglas C.J."/>
            <person name="Ritland K."/>
            <person name="Bohlmann J."/>
        </authorList>
    </citation>
    <scope>NUCLEOTIDE SEQUENCE</scope>
    <source>
        <tissue evidence="3">Green portion of the leader tissue</tissue>
    </source>
</reference>
<dbReference type="SUPFAM" id="SSF52129">
    <property type="entry name" value="Caspase-like"/>
    <property type="match status" value="1"/>
</dbReference>
<protein>
    <recommendedName>
        <fullName evidence="2">Peptidase C14 caspase domain-containing protein</fullName>
    </recommendedName>
</protein>
<evidence type="ECO:0000313" key="3">
    <source>
        <dbReference type="EMBL" id="ABK26561.1"/>
    </source>
</evidence>
<organism evidence="3">
    <name type="scientific">Picea sitchensis</name>
    <name type="common">Sitka spruce</name>
    <name type="synonym">Pinus sitchensis</name>
    <dbReference type="NCBI Taxonomy" id="3332"/>
    <lineage>
        <taxon>Eukaryota</taxon>
        <taxon>Viridiplantae</taxon>
        <taxon>Streptophyta</taxon>
        <taxon>Embryophyta</taxon>
        <taxon>Tracheophyta</taxon>
        <taxon>Spermatophyta</taxon>
        <taxon>Pinopsida</taxon>
        <taxon>Pinidae</taxon>
        <taxon>Conifers I</taxon>
        <taxon>Pinales</taxon>
        <taxon>Pinaceae</taxon>
        <taxon>Picea</taxon>
    </lineage>
</organism>
<evidence type="ECO:0000259" key="2">
    <source>
        <dbReference type="Pfam" id="PF00656"/>
    </source>
</evidence>
<dbReference type="InterPro" id="IPR011600">
    <property type="entry name" value="Pept_C14_caspase"/>
</dbReference>
<dbReference type="InterPro" id="IPR050452">
    <property type="entry name" value="Metacaspase"/>
</dbReference>
<dbReference type="EMBL" id="EF087313">
    <property type="protein sequence ID" value="ABK26561.1"/>
    <property type="molecule type" value="mRNA"/>
</dbReference>
<dbReference type="PANTHER" id="PTHR48104">
    <property type="entry name" value="METACASPASE-4"/>
    <property type="match status" value="1"/>
</dbReference>
<dbReference type="GO" id="GO:0005737">
    <property type="term" value="C:cytoplasm"/>
    <property type="evidence" value="ECO:0007669"/>
    <property type="project" value="TreeGrafter"/>
</dbReference>
<dbReference type="AlphaFoldDB" id="A9P100"/>
<comment type="similarity">
    <text evidence="1">Belongs to the peptidase C14B family.</text>
</comment>
<dbReference type="InterPro" id="IPR029030">
    <property type="entry name" value="Caspase-like_dom_sf"/>
</dbReference>
<dbReference type="GO" id="GO:0006508">
    <property type="term" value="P:proteolysis"/>
    <property type="evidence" value="ECO:0007669"/>
    <property type="project" value="InterPro"/>
</dbReference>
<dbReference type="Pfam" id="PF00656">
    <property type="entry name" value="Peptidase_C14"/>
    <property type="match status" value="1"/>
</dbReference>
<dbReference type="Gene3D" id="3.40.50.12660">
    <property type="match status" value="1"/>
</dbReference>
<proteinExistence type="evidence at transcript level"/>
<name>A9P100_PICSI</name>
<sequence length="382" mass="43058">MMAQAELVQCPNCRNQLWLPPGFAGFRCEYCGVHVGFRRPEPYYRPNPPEPYYRPNPVGNRPIMPGARNFNKPGYFNKPRHESIIVNPPPLIRVSCNKRAVLCGISYKNTKHELKGCINDVNCMKYLLMTKFSFPEDSIIVLTEEEEDSKRIPTRQNMQRWMRWLVQDCRAGDSLVFHYSGHGSQQEEDYSGEEVDGYDETLLPVDFETAGMIVDNEINETLVRPLPPGARLHAIIDACHSGTVLDLPYLCVFNPRQGNCAWEDHTPQNGVCKATSGGEAISFSGCEDDQTSADTKALSKIQSTGAMTFSFIKAVEKGEGKTYGTLLSYMRDSVRAARQKPKNPTVLTNMLYEGGSQKQGKIQEPQLSSSYPFDINEKPFYL</sequence>
<accession>A9P100</accession>